<protein>
    <submittedName>
        <fullName evidence="4">Lytic transglycosylase domain-containing protein</fullName>
    </submittedName>
</protein>
<feature type="chain" id="PRO_5021974698" evidence="2">
    <location>
        <begin position="21"/>
        <end position="556"/>
    </location>
</feature>
<gene>
    <name evidence="4" type="ORF">FNE76_07270</name>
</gene>
<dbReference type="Gene3D" id="1.10.530.10">
    <property type="match status" value="1"/>
</dbReference>
<reference evidence="4 5" key="2">
    <citation type="submission" date="2019-07" db="EMBL/GenBank/DDBJ databases">
        <title>Helicobacter labacensis sp. nov., Helicobacter mehlei sp. nov. and Helicobacter vulpis sp. nov., isolated from gastric mucosa of red fox (Vulpis vulpis).</title>
        <authorList>
            <person name="Kusar D."/>
            <person name="Gruntar I."/>
            <person name="Pate M."/>
            <person name="Zajc U."/>
            <person name="Ocepek M."/>
        </authorList>
    </citation>
    <scope>NUCLEOTIDE SEQUENCE [LARGE SCALE GENOMIC DNA]</scope>
    <source>
        <strain evidence="4 5">L8b</strain>
    </source>
</reference>
<evidence type="ECO:0000313" key="5">
    <source>
        <dbReference type="Proteomes" id="UP000319322"/>
    </source>
</evidence>
<comment type="similarity">
    <text evidence="1">Belongs to the transglycosylase Slt family.</text>
</comment>
<dbReference type="SUPFAM" id="SSF53955">
    <property type="entry name" value="Lysozyme-like"/>
    <property type="match status" value="1"/>
</dbReference>
<dbReference type="EMBL" id="VKGC01000026">
    <property type="protein sequence ID" value="TSA80567.1"/>
    <property type="molecule type" value="Genomic_DNA"/>
</dbReference>
<reference evidence="5" key="1">
    <citation type="submission" date="2019-07" db="EMBL/GenBank/DDBJ databases">
        <title>Helicobacter labacensis sp. nov., Helicobacter mehlei sp. nov. and Helicobacter vulpis sp. nov., isolated from gastric mucosa of red fox (Vulpis vulpis).</title>
        <authorList>
            <person name="Papic B."/>
        </authorList>
    </citation>
    <scope>NUCLEOTIDE SEQUENCE [LARGE SCALE GENOMIC DNA]</scope>
    <source>
        <strain evidence="5">L8b</strain>
    </source>
</reference>
<feature type="domain" description="Transglycosylase SLT" evidence="3">
    <location>
        <begin position="391"/>
        <end position="491"/>
    </location>
</feature>
<dbReference type="CDD" id="cd13401">
    <property type="entry name" value="Slt70-like"/>
    <property type="match status" value="1"/>
</dbReference>
<reference evidence="4 5" key="3">
    <citation type="submission" date="2019-07" db="EMBL/GenBank/DDBJ databases">
        <authorList>
            <person name="Papic B."/>
        </authorList>
    </citation>
    <scope>NUCLEOTIDE SEQUENCE [LARGE SCALE GENOMIC DNA]</scope>
    <source>
        <strain evidence="4 5">L8b</strain>
    </source>
</reference>
<dbReference type="PANTHER" id="PTHR37423:SF2">
    <property type="entry name" value="MEMBRANE-BOUND LYTIC MUREIN TRANSGLYCOSYLASE C"/>
    <property type="match status" value="1"/>
</dbReference>
<proteinExistence type="inferred from homology"/>
<evidence type="ECO:0000259" key="3">
    <source>
        <dbReference type="Pfam" id="PF01464"/>
    </source>
</evidence>
<evidence type="ECO:0000256" key="1">
    <source>
        <dbReference type="ARBA" id="ARBA00007734"/>
    </source>
</evidence>
<dbReference type="AlphaFoldDB" id="A0A553UK46"/>
<name>A0A553UK46_9HELI</name>
<dbReference type="PANTHER" id="PTHR37423">
    <property type="entry name" value="SOLUBLE LYTIC MUREIN TRANSGLYCOSYLASE-RELATED"/>
    <property type="match status" value="1"/>
</dbReference>
<evidence type="ECO:0000313" key="4">
    <source>
        <dbReference type="EMBL" id="TSA80567.1"/>
    </source>
</evidence>
<dbReference type="Pfam" id="PF01464">
    <property type="entry name" value="SLT"/>
    <property type="match status" value="1"/>
</dbReference>
<dbReference type="InterPro" id="IPR023346">
    <property type="entry name" value="Lysozyme-like_dom_sf"/>
</dbReference>
<dbReference type="Proteomes" id="UP000319322">
    <property type="component" value="Unassembled WGS sequence"/>
</dbReference>
<comment type="caution">
    <text evidence="4">The sequence shown here is derived from an EMBL/GenBank/DDBJ whole genome shotgun (WGS) entry which is preliminary data.</text>
</comment>
<evidence type="ECO:0000256" key="2">
    <source>
        <dbReference type="SAM" id="SignalP"/>
    </source>
</evidence>
<feature type="signal peptide" evidence="2">
    <location>
        <begin position="1"/>
        <end position="20"/>
    </location>
</feature>
<organism evidence="4 5">
    <name type="scientific">Helicobacter mehlei</name>
    <dbReference type="NCBI Taxonomy" id="2316080"/>
    <lineage>
        <taxon>Bacteria</taxon>
        <taxon>Pseudomonadati</taxon>
        <taxon>Campylobacterota</taxon>
        <taxon>Epsilonproteobacteria</taxon>
        <taxon>Campylobacterales</taxon>
        <taxon>Helicobacteraceae</taxon>
        <taxon>Helicobacter</taxon>
    </lineage>
</organism>
<accession>A0A553UK46</accession>
<sequence>MRSIVKIALLASMFAGTLLAQEITLDFLKSKPKGIARDFYIWMFLQEKSTTAEEAQEAYTLVNSKSARIQAAMIQKKALTTTRGNVCHRLSLKELALENSKCIATGLTISRIFNHAKNFSDRELLSFLQQKIASTNPKLYTFMDILLSQDMLKEFVKTGVATLATIYNALTYKQRLQLLDHAIDPKTLAYLVNQNDPVFNDILRRIVRDARFLHFKKSLARARITHSDSKTFFILGLNAAMHDGLSLALEYFKRSAQEADSSFLKNRALFWQYLVSHNKTYLHTLSQSTSPDLFSIYANLNLGTTPKYKIVSTLEGITHKNPNFDIKDPFEWQILRDKILAIQDKNAFLKALEPLKTTQTTPHLAYFLDRYYNRQRNYFLAPYEGVISWKSVPEKALAYAVARQESLLLPALVSRSYALGLMQIMPFNVAPFARQIGAGPTKLTDMFNPKIALVFGNYYLNYLKEEFKHPLFVAYSYNGGPKFFRHLLKERHFFTRQRKFEPWLSMELIPYSETRLYGQKVMANYIIYQKLFAREQGEPHHFDINAFFDATLKDVP</sequence>
<dbReference type="RefSeq" id="WP_120948695.1">
    <property type="nucleotide sequence ID" value="NZ_QXQS01000021.1"/>
</dbReference>
<keyword evidence="5" id="KW-1185">Reference proteome</keyword>
<keyword evidence="2" id="KW-0732">Signal</keyword>
<dbReference type="InterPro" id="IPR008258">
    <property type="entry name" value="Transglycosylase_SLT_dom_1"/>
</dbReference>